<reference evidence="5" key="1">
    <citation type="submission" date="2017-06" db="EMBL/GenBank/DDBJ databases">
        <authorList>
            <person name="Varghese N."/>
            <person name="Submissions S."/>
        </authorList>
    </citation>
    <scope>NUCLEOTIDE SEQUENCE [LARGE SCALE GENOMIC DNA]</scope>
    <source>
        <strain evidence="5">DSM 28041</strain>
    </source>
</reference>
<organism evidence="4 5">
    <name type="scientific">Hymenobacter mucosus</name>
    <dbReference type="NCBI Taxonomy" id="1411120"/>
    <lineage>
        <taxon>Bacteria</taxon>
        <taxon>Pseudomonadati</taxon>
        <taxon>Bacteroidota</taxon>
        <taxon>Cytophagia</taxon>
        <taxon>Cytophagales</taxon>
        <taxon>Hymenobacteraceae</taxon>
        <taxon>Hymenobacter</taxon>
    </lineage>
</organism>
<gene>
    <name evidence="4" type="ORF">SAMN06269173_103426</name>
</gene>
<sequence>MAKQITYRKQISVRMSLRLVKRNKRGFCPVRMTARWHGEELQVDTGELVMPEGKNRRGKEESFWDPETGQVVGDHPDKAYLNSRLAEWVKDVTQAFEDIFDRAPFEKVSKEQLRAELFPPEVEEAPAPELAEVVASRTFRQVLEEWKEENRNLGKDSLRKYDQLATMMENWRTDLRPEQVTQKIAKEYLQHLLDLQKSDATIKVHFTGLRKCFEQLGLPADMAWLQYSAKNAPQLDLEVEEVRRLIQWRPTSDALAEERDRWLFQLFSGRRYEDLEKFDPRERITLTLEDGTKVPALLHAQGKTGNDAAVPLPPIAVHIGERWGWHFPARTWQHRGDVIKEVAQAAGLTREWDDRLITGGKVVHNWRPIWQVISTHTARHTAATLLKQVSNGNKALAKLVLGHAEEDVTDRYAKDKARLLAPAVLDAWQKILGDWYEGLPVQ</sequence>
<accession>A0A238X3C2</accession>
<dbReference type="InterPro" id="IPR013762">
    <property type="entry name" value="Integrase-like_cat_sf"/>
</dbReference>
<protein>
    <submittedName>
        <fullName evidence="4">Site-specific recombinase XerD</fullName>
    </submittedName>
</protein>
<dbReference type="GO" id="GO:0015074">
    <property type="term" value="P:DNA integration"/>
    <property type="evidence" value="ECO:0007669"/>
    <property type="project" value="InterPro"/>
</dbReference>
<dbReference type="GO" id="GO:0003677">
    <property type="term" value="F:DNA binding"/>
    <property type="evidence" value="ECO:0007669"/>
    <property type="project" value="UniProtKB-KW"/>
</dbReference>
<dbReference type="Proteomes" id="UP000198310">
    <property type="component" value="Unassembled WGS sequence"/>
</dbReference>
<dbReference type="InterPro" id="IPR050090">
    <property type="entry name" value="Tyrosine_recombinase_XerCD"/>
</dbReference>
<keyword evidence="1" id="KW-0238">DNA-binding</keyword>
<dbReference type="Gene3D" id="1.10.443.10">
    <property type="entry name" value="Intergrase catalytic core"/>
    <property type="match status" value="1"/>
</dbReference>
<dbReference type="EMBL" id="FZNS01000003">
    <property type="protein sequence ID" value="SNR53170.1"/>
    <property type="molecule type" value="Genomic_DNA"/>
</dbReference>
<evidence type="ECO:0000313" key="5">
    <source>
        <dbReference type="Proteomes" id="UP000198310"/>
    </source>
</evidence>
<keyword evidence="5" id="KW-1185">Reference proteome</keyword>
<dbReference type="InterPro" id="IPR002104">
    <property type="entry name" value="Integrase_catalytic"/>
</dbReference>
<evidence type="ECO:0000256" key="1">
    <source>
        <dbReference type="ARBA" id="ARBA00023125"/>
    </source>
</evidence>
<dbReference type="GO" id="GO:0006310">
    <property type="term" value="P:DNA recombination"/>
    <property type="evidence" value="ECO:0007669"/>
    <property type="project" value="UniProtKB-KW"/>
</dbReference>
<dbReference type="InterPro" id="IPR011010">
    <property type="entry name" value="DNA_brk_join_enz"/>
</dbReference>
<evidence type="ECO:0000313" key="4">
    <source>
        <dbReference type="EMBL" id="SNR53170.1"/>
    </source>
</evidence>
<dbReference type="PROSITE" id="PS51898">
    <property type="entry name" value="TYR_RECOMBINASE"/>
    <property type="match status" value="1"/>
</dbReference>
<evidence type="ECO:0000259" key="3">
    <source>
        <dbReference type="PROSITE" id="PS51898"/>
    </source>
</evidence>
<dbReference type="RefSeq" id="WP_089332424.1">
    <property type="nucleotide sequence ID" value="NZ_FZNS01000003.1"/>
</dbReference>
<dbReference type="SUPFAM" id="SSF56349">
    <property type="entry name" value="DNA breaking-rejoining enzymes"/>
    <property type="match status" value="1"/>
</dbReference>
<name>A0A238X3C2_9BACT</name>
<feature type="domain" description="Tyr recombinase" evidence="3">
    <location>
        <begin position="230"/>
        <end position="426"/>
    </location>
</feature>
<dbReference type="InterPro" id="IPR010998">
    <property type="entry name" value="Integrase_recombinase_N"/>
</dbReference>
<evidence type="ECO:0000256" key="2">
    <source>
        <dbReference type="ARBA" id="ARBA00023172"/>
    </source>
</evidence>
<dbReference type="Gene3D" id="1.10.150.130">
    <property type="match status" value="1"/>
</dbReference>
<proteinExistence type="predicted"/>
<keyword evidence="2" id="KW-0233">DNA recombination</keyword>
<dbReference type="PANTHER" id="PTHR30349">
    <property type="entry name" value="PHAGE INTEGRASE-RELATED"/>
    <property type="match status" value="1"/>
</dbReference>
<dbReference type="AlphaFoldDB" id="A0A238X3C2"/>